<dbReference type="AlphaFoldDB" id="A0A245ZK96"/>
<name>A0A245ZK96_9SPHN</name>
<sequence length="99" mass="10303">MNRSSFAINTLLAAQLAIGTASIGLLAFAPPAKGEMLLLPLRSGAPVARLARNGDAMLLARGPGDGLVVRGQRAALFWPLLRAGVLTLAAPRSWCGEVR</sequence>
<evidence type="ECO:0000313" key="1">
    <source>
        <dbReference type="EMBL" id="OWK30158.1"/>
    </source>
</evidence>
<proteinExistence type="predicted"/>
<evidence type="ECO:0000313" key="2">
    <source>
        <dbReference type="Proteomes" id="UP000197290"/>
    </source>
</evidence>
<organism evidence="1 2">
    <name type="scientific">Sphingomonas dokdonensis</name>
    <dbReference type="NCBI Taxonomy" id="344880"/>
    <lineage>
        <taxon>Bacteria</taxon>
        <taxon>Pseudomonadati</taxon>
        <taxon>Pseudomonadota</taxon>
        <taxon>Alphaproteobacteria</taxon>
        <taxon>Sphingomonadales</taxon>
        <taxon>Sphingomonadaceae</taxon>
        <taxon>Sphingomonas</taxon>
    </lineage>
</organism>
<comment type="caution">
    <text evidence="1">The sequence shown here is derived from an EMBL/GenBank/DDBJ whole genome shotgun (WGS) entry which is preliminary data.</text>
</comment>
<dbReference type="OrthoDB" id="7574552at2"/>
<dbReference type="RefSeq" id="WP_088367181.1">
    <property type="nucleotide sequence ID" value="NZ_NBBI01000003.1"/>
</dbReference>
<dbReference type="EMBL" id="NBBI01000003">
    <property type="protein sequence ID" value="OWK30158.1"/>
    <property type="molecule type" value="Genomic_DNA"/>
</dbReference>
<gene>
    <name evidence="1" type="ORF">SPDO_18400</name>
</gene>
<keyword evidence="2" id="KW-1185">Reference proteome</keyword>
<accession>A0A245ZK96</accession>
<protein>
    <submittedName>
        <fullName evidence="1">Uncharacterized protein</fullName>
    </submittedName>
</protein>
<reference evidence="1 2" key="1">
    <citation type="submission" date="2017-03" db="EMBL/GenBank/DDBJ databases">
        <title>Genome sequence of Sphingomonas dokdonensis DSM 21029.</title>
        <authorList>
            <person name="Poehlein A."/>
            <person name="Wuebbeler J.H."/>
            <person name="Steinbuechel A."/>
            <person name="Daniel R."/>
        </authorList>
    </citation>
    <scope>NUCLEOTIDE SEQUENCE [LARGE SCALE GENOMIC DNA]</scope>
    <source>
        <strain evidence="1 2">DSM 21029</strain>
    </source>
</reference>
<dbReference type="Proteomes" id="UP000197290">
    <property type="component" value="Unassembled WGS sequence"/>
</dbReference>